<protein>
    <submittedName>
        <fullName evidence="1">Uncharacterized protein</fullName>
    </submittedName>
</protein>
<evidence type="ECO:0000313" key="1">
    <source>
        <dbReference type="EMBL" id="AFE86173.1"/>
    </source>
</evidence>
<keyword evidence="2" id="KW-1185">Reference proteome</keyword>
<dbReference type="EMBL" id="JQ446452">
    <property type="protein sequence ID" value="AFE86173.1"/>
    <property type="molecule type" value="Genomic_DNA"/>
</dbReference>
<dbReference type="GeneID" id="14016692"/>
<reference evidence="1 2" key="1">
    <citation type="journal article" date="2012" name="J. Virol.">
        <title>Sequence and structural characterization of great salt lake bacteriophage CW02, a member of the T7-like supergroup.</title>
        <authorList>
            <person name="Shen P.S."/>
            <person name="Domek M.J."/>
            <person name="Sanz-Garcia E."/>
            <person name="Makaju A."/>
            <person name="Taylor R.M."/>
            <person name="Hoggan R."/>
            <person name="Culumber M.D."/>
            <person name="Oberg C.J."/>
            <person name="Breakwell D.P."/>
            <person name="Prince J.T."/>
            <person name="Belnap D.M."/>
        </authorList>
    </citation>
    <scope>NUCLEOTIDE SEQUENCE [LARGE SCALE GENOMIC DNA]</scope>
</reference>
<dbReference type="KEGG" id="vg:14016692"/>
<evidence type="ECO:0000313" key="2">
    <source>
        <dbReference type="Proteomes" id="UP000004791"/>
    </source>
</evidence>
<sequence>MAKLKKGQVVLCHSEYGGNISIEGKFGVIRTLRGSHAGVEFFEELEMGHNLGEICEGQRGWYVLEDCLTPALLEENL</sequence>
<proteinExistence type="predicted"/>
<dbReference type="Proteomes" id="UP000004791">
    <property type="component" value="Segment"/>
</dbReference>
<dbReference type="RefSeq" id="YP_007010518.1">
    <property type="nucleotide sequence ID" value="NC_019540.1"/>
</dbReference>
<accession>H9D1D1</accession>
<organism evidence="1 2">
    <name type="scientific">Salinivibrio phage CW02</name>
    <dbReference type="NCBI Taxonomy" id="1161935"/>
    <lineage>
        <taxon>Viruses</taxon>
        <taxon>Duplodnaviria</taxon>
        <taxon>Heunggongvirae</taxon>
        <taxon>Uroviricota</taxon>
        <taxon>Caudoviricetes</taxon>
        <taxon>Zobellviridae</taxon>
        <taxon>Salinovirus</taxon>
        <taxon>Salinovirus utanense</taxon>
    </lineage>
</organism>
<name>H9D1D1_9CAUD</name>